<accession>L0DBM1</accession>
<dbReference type="STRING" id="886293.Sinac_2465"/>
<reference evidence="3 4" key="1">
    <citation type="submission" date="2012-02" db="EMBL/GenBank/DDBJ databases">
        <title>Complete sequence of chromosome of Singulisphaera acidiphila DSM 18658.</title>
        <authorList>
            <consortium name="US DOE Joint Genome Institute (JGI-PGF)"/>
            <person name="Lucas S."/>
            <person name="Copeland A."/>
            <person name="Lapidus A."/>
            <person name="Glavina del Rio T."/>
            <person name="Dalin E."/>
            <person name="Tice H."/>
            <person name="Bruce D."/>
            <person name="Goodwin L."/>
            <person name="Pitluck S."/>
            <person name="Peters L."/>
            <person name="Ovchinnikova G."/>
            <person name="Chertkov O."/>
            <person name="Kyrpides N."/>
            <person name="Mavromatis K."/>
            <person name="Ivanova N."/>
            <person name="Brettin T."/>
            <person name="Detter J.C."/>
            <person name="Han C."/>
            <person name="Larimer F."/>
            <person name="Land M."/>
            <person name="Hauser L."/>
            <person name="Markowitz V."/>
            <person name="Cheng J.-F."/>
            <person name="Hugenholtz P."/>
            <person name="Woyke T."/>
            <person name="Wu D."/>
            <person name="Tindall B."/>
            <person name="Pomrenke H."/>
            <person name="Brambilla E."/>
            <person name="Klenk H.-P."/>
            <person name="Eisen J.A."/>
        </authorList>
    </citation>
    <scope>NUCLEOTIDE SEQUENCE [LARGE SCALE GENOMIC DNA]</scope>
    <source>
        <strain evidence="4">ATCC BAA-1392 / DSM 18658 / VKM B-2454 / MOB10</strain>
    </source>
</reference>
<name>L0DBM1_SINAD</name>
<evidence type="ECO:0000259" key="2">
    <source>
        <dbReference type="Pfam" id="PF07589"/>
    </source>
</evidence>
<dbReference type="OrthoDB" id="508804at2"/>
<evidence type="ECO:0000256" key="1">
    <source>
        <dbReference type="SAM" id="SignalP"/>
    </source>
</evidence>
<dbReference type="NCBIfam" id="TIGR02595">
    <property type="entry name" value="PEP_CTERM"/>
    <property type="match status" value="1"/>
</dbReference>
<dbReference type="Pfam" id="PF07589">
    <property type="entry name" value="PEP-CTERM"/>
    <property type="match status" value="1"/>
</dbReference>
<protein>
    <submittedName>
        <fullName evidence="3">PEP-CTERM putative exosortase interaction domain-containing protein</fullName>
    </submittedName>
</protein>
<feature type="chain" id="PRO_5003940695" evidence="1">
    <location>
        <begin position="26"/>
        <end position="291"/>
    </location>
</feature>
<evidence type="ECO:0000313" key="4">
    <source>
        <dbReference type="Proteomes" id="UP000010798"/>
    </source>
</evidence>
<feature type="domain" description="Ice-binding protein C-terminal" evidence="2">
    <location>
        <begin position="258"/>
        <end position="283"/>
    </location>
</feature>
<sequence length="291" mass="30760">MTRTYVKGLAVIAVFLALTASSAPASTPIDLTTAGATFNLNAQLGGNFIVQQTNINSSGAGSIDPFVQLQAEGKSTSAEGYNTDARPVQFDANSSPQVTHSLLLSDVPVVNINGTNYRQFVLDVNPSGQGNVSNLSLNQVQIFLANTNELTGAVHLFDATSTTPPVVGFLVPNSTEVFRMNDSTSNFLELQLQASQNSHGNTGGMFLYVPDSTFQAALATNPDQQYVYLYSQFGTPPGSYPTQCGSEEWGVLKTPPNPVPEPSTVALALTGLGTLGLAGLRRRHLSSWASN</sequence>
<organism evidence="3 4">
    <name type="scientific">Singulisphaera acidiphila (strain ATCC BAA-1392 / DSM 18658 / VKM B-2454 / MOB10)</name>
    <dbReference type="NCBI Taxonomy" id="886293"/>
    <lineage>
        <taxon>Bacteria</taxon>
        <taxon>Pseudomonadati</taxon>
        <taxon>Planctomycetota</taxon>
        <taxon>Planctomycetia</taxon>
        <taxon>Isosphaerales</taxon>
        <taxon>Isosphaeraceae</taxon>
        <taxon>Singulisphaera</taxon>
    </lineage>
</organism>
<proteinExistence type="predicted"/>
<dbReference type="KEGG" id="saci:Sinac_2465"/>
<keyword evidence="1" id="KW-0732">Signal</keyword>
<feature type="signal peptide" evidence="1">
    <location>
        <begin position="1"/>
        <end position="25"/>
    </location>
</feature>
<dbReference type="eggNOG" id="ENOG5033FFU">
    <property type="taxonomic scope" value="Bacteria"/>
</dbReference>
<dbReference type="Proteomes" id="UP000010798">
    <property type="component" value="Chromosome"/>
</dbReference>
<evidence type="ECO:0000313" key="3">
    <source>
        <dbReference type="EMBL" id="AGA26774.1"/>
    </source>
</evidence>
<dbReference type="AlphaFoldDB" id="L0DBM1"/>
<dbReference type="EMBL" id="CP003364">
    <property type="protein sequence ID" value="AGA26774.1"/>
    <property type="molecule type" value="Genomic_DNA"/>
</dbReference>
<keyword evidence="4" id="KW-1185">Reference proteome</keyword>
<dbReference type="HOGENOM" id="CLU_956131_0_0_0"/>
<gene>
    <name evidence="3" type="ordered locus">Sinac_2465</name>
</gene>
<dbReference type="InterPro" id="IPR013424">
    <property type="entry name" value="Ice-binding_C"/>
</dbReference>
<dbReference type="RefSeq" id="WP_015245926.1">
    <property type="nucleotide sequence ID" value="NC_019892.1"/>
</dbReference>